<dbReference type="PANTHER" id="PTHR11895:SF176">
    <property type="entry name" value="AMIDASE AMID-RELATED"/>
    <property type="match status" value="1"/>
</dbReference>
<dbReference type="AlphaFoldDB" id="A0A4U0SC06"/>
<dbReference type="PANTHER" id="PTHR11895">
    <property type="entry name" value="TRANSAMIDASE"/>
    <property type="match status" value="1"/>
</dbReference>
<evidence type="ECO:0000259" key="1">
    <source>
        <dbReference type="Pfam" id="PF01425"/>
    </source>
</evidence>
<evidence type="ECO:0000313" key="2">
    <source>
        <dbReference type="EMBL" id="TJZ97864.1"/>
    </source>
</evidence>
<proteinExistence type="predicted"/>
<dbReference type="GO" id="GO:0003824">
    <property type="term" value="F:catalytic activity"/>
    <property type="evidence" value="ECO:0007669"/>
    <property type="project" value="InterPro"/>
</dbReference>
<comment type="caution">
    <text evidence="2">The sequence shown here is derived from an EMBL/GenBank/DDBJ whole genome shotgun (WGS) entry which is preliminary data.</text>
</comment>
<dbReference type="PROSITE" id="PS00571">
    <property type="entry name" value="AMIDASES"/>
    <property type="match status" value="1"/>
</dbReference>
<accession>A0A4U0SC06</accession>
<name>A0A4U0SC06_9ACTN</name>
<feature type="domain" description="Amidase" evidence="1">
    <location>
        <begin position="20"/>
        <end position="429"/>
    </location>
</feature>
<dbReference type="Gene3D" id="3.90.1300.10">
    <property type="entry name" value="Amidase signature (AS) domain"/>
    <property type="match status" value="1"/>
</dbReference>
<dbReference type="InterPro" id="IPR000120">
    <property type="entry name" value="Amidase"/>
</dbReference>
<dbReference type="Proteomes" id="UP000305778">
    <property type="component" value="Unassembled WGS sequence"/>
</dbReference>
<dbReference type="Pfam" id="PF01425">
    <property type="entry name" value="Amidase"/>
    <property type="match status" value="1"/>
</dbReference>
<keyword evidence="3" id="KW-1185">Reference proteome</keyword>
<dbReference type="InterPro" id="IPR023631">
    <property type="entry name" value="Amidase_dom"/>
</dbReference>
<evidence type="ECO:0000313" key="3">
    <source>
        <dbReference type="Proteomes" id="UP000305778"/>
    </source>
</evidence>
<organism evidence="2 3">
    <name type="scientific">Actinacidiphila oryziradicis</name>
    <dbReference type="NCBI Taxonomy" id="2571141"/>
    <lineage>
        <taxon>Bacteria</taxon>
        <taxon>Bacillati</taxon>
        <taxon>Actinomycetota</taxon>
        <taxon>Actinomycetes</taxon>
        <taxon>Kitasatosporales</taxon>
        <taxon>Streptomycetaceae</taxon>
        <taxon>Actinacidiphila</taxon>
    </lineage>
</organism>
<dbReference type="InterPro" id="IPR036928">
    <property type="entry name" value="AS_sf"/>
</dbReference>
<protein>
    <submittedName>
        <fullName evidence="2">Amidase</fullName>
    </submittedName>
</protein>
<dbReference type="RefSeq" id="WP_136730495.1">
    <property type="nucleotide sequence ID" value="NZ_SUMC01000138.1"/>
</dbReference>
<sequence length="457" mass="49993">MTPLSSITSLVDRWDAARGNYEALDSRVHAVISWIDSSREEAVELECERISGTHKGILHGLLVGVKDNIETAGVRTTAGASFLATNRPSHDAHAIELLRQEGAVVVAKLNMSELAMGATNQNLTYGMCRNPWDLHRIPGGSSGGSAAALAAQYCEAALGTDTGASVRVPASLNGVVGLRPTFGAISNRGVIPLARTQDTVGPMAHSARTVARLLDVLTGFDALDPYSTRWSGEPATARLGMDIRSLRIGLPESFFFDDVDAGVSEVIDRFLEFLRREGAEFISIPDFGQADASRHWNRIVLCEGFALHRDRLLRSPADFSADVYDRLAKGGTVNATDLVYSLEWRTDYRHRLHRILQNVDVIVSPVAPVDAPFADGIDSQTQTEALGRKTYPWALHDGPTMTLPIGFHPGSGMPVGIALVGGRWCESKLFQLADYYQRRTDWHERRPRLLEGPRPMK</sequence>
<dbReference type="InterPro" id="IPR020556">
    <property type="entry name" value="Amidase_CS"/>
</dbReference>
<dbReference type="EMBL" id="SUMC01000138">
    <property type="protein sequence ID" value="TJZ97864.1"/>
    <property type="molecule type" value="Genomic_DNA"/>
</dbReference>
<dbReference type="SUPFAM" id="SSF75304">
    <property type="entry name" value="Amidase signature (AS) enzymes"/>
    <property type="match status" value="1"/>
</dbReference>
<dbReference type="OrthoDB" id="182039at2"/>
<reference evidence="2 3" key="1">
    <citation type="submission" date="2019-04" db="EMBL/GenBank/DDBJ databases">
        <title>Streptomyces oryziradicis sp. nov., a novel actinomycete isolated from rhizosphere soil of rice (Oryza sativa L.).</title>
        <authorList>
            <person name="Li C."/>
        </authorList>
    </citation>
    <scope>NUCLEOTIDE SEQUENCE [LARGE SCALE GENOMIC DNA]</scope>
    <source>
        <strain evidence="2 3">NEAU-C40</strain>
    </source>
</reference>
<gene>
    <name evidence="2" type="ORF">FCI23_49165</name>
</gene>